<dbReference type="Gene3D" id="3.30.565.10">
    <property type="entry name" value="Histidine kinase-like ATPase, C-terminal domain"/>
    <property type="match status" value="1"/>
</dbReference>
<protein>
    <recommendedName>
        <fullName evidence="3">Stage 0 sporulation protein A homolog</fullName>
        <ecNumber evidence="2">2.7.13.3</ecNumber>
    </recommendedName>
</protein>
<evidence type="ECO:0000259" key="9">
    <source>
        <dbReference type="PROSITE" id="PS50109"/>
    </source>
</evidence>
<dbReference type="SMART" id="SM00448">
    <property type="entry name" value="REC"/>
    <property type="match status" value="1"/>
</dbReference>
<dbReference type="Pfam" id="PF00072">
    <property type="entry name" value="Response_reg"/>
    <property type="match status" value="1"/>
</dbReference>
<dbReference type="Proteomes" id="UP000255036">
    <property type="component" value="Unassembled WGS sequence"/>
</dbReference>
<dbReference type="EMBL" id="QRCT01000049">
    <property type="protein sequence ID" value="RDU22569.1"/>
    <property type="molecule type" value="Genomic_DNA"/>
</dbReference>
<feature type="modified residue" description="4-aspartylphosphate" evidence="8">
    <location>
        <position position="53"/>
    </location>
</feature>
<name>A0A371ASP5_9FIRM</name>
<dbReference type="InterPro" id="IPR036890">
    <property type="entry name" value="HATPase_C_sf"/>
</dbReference>
<dbReference type="InterPro" id="IPR004358">
    <property type="entry name" value="Sig_transdc_His_kin-like_C"/>
</dbReference>
<evidence type="ECO:0000256" key="2">
    <source>
        <dbReference type="ARBA" id="ARBA00012438"/>
    </source>
</evidence>
<evidence type="ECO:0000256" key="1">
    <source>
        <dbReference type="ARBA" id="ARBA00000085"/>
    </source>
</evidence>
<evidence type="ECO:0000313" key="11">
    <source>
        <dbReference type="EMBL" id="RDU22569.1"/>
    </source>
</evidence>
<evidence type="ECO:0000256" key="3">
    <source>
        <dbReference type="ARBA" id="ARBA00018672"/>
    </source>
</evidence>
<dbReference type="InterPro" id="IPR003661">
    <property type="entry name" value="HisK_dim/P_dom"/>
</dbReference>
<dbReference type="OrthoDB" id="9784397at2"/>
<sequence length="425" mass="48498">MKILVVDDSRFNLKIAERLLKENKRVSDIILCEKPENAMRIINDKNIDILILDIIMPEISGFELMQMIRQDKKYDDMPIIMFTSLNDAESFSRCFDLGASDYISKPINEIEFNARIKAAIDTRMASNHMKDLLKVTKEQNRELKEMNVKLSETKFHLVQSEKMAAIGQLAAGIAHEINNPMGFVNSNFEILEKYLRRISEYINFVNSQLVKSNKLYLEKEIFEKYKELKIEIIVKELEGIITDSKSGIMRVTEIVQSLRSFARTVKDDEKDVYSVLDIINQVLLICKNEIKYVADIEIDVPDEVSVYCNKLQIGQVLINILVNAAQAIKSQNKEQMGLVRIKADKSDGYINLYVEDDGPGISEEHKQKIFEPFFTTKEIGSGTGLGLSISYDIIVNKHSGLIDVVSEQGKGTKFIVKLPEKLNLN</sequence>
<keyword evidence="4 8" id="KW-0597">Phosphoprotein</keyword>
<dbReference type="SUPFAM" id="SSF52172">
    <property type="entry name" value="CheY-like"/>
    <property type="match status" value="1"/>
</dbReference>
<accession>A0A371ASP5</accession>
<evidence type="ECO:0000256" key="4">
    <source>
        <dbReference type="ARBA" id="ARBA00022553"/>
    </source>
</evidence>
<dbReference type="SUPFAM" id="SSF47384">
    <property type="entry name" value="Homodimeric domain of signal transducing histidine kinase"/>
    <property type="match status" value="1"/>
</dbReference>
<dbReference type="PROSITE" id="PS50110">
    <property type="entry name" value="RESPONSE_REGULATORY"/>
    <property type="match status" value="1"/>
</dbReference>
<dbReference type="InterPro" id="IPR011006">
    <property type="entry name" value="CheY-like_superfamily"/>
</dbReference>
<dbReference type="PANTHER" id="PTHR43065">
    <property type="entry name" value="SENSOR HISTIDINE KINASE"/>
    <property type="match status" value="1"/>
</dbReference>
<evidence type="ECO:0000256" key="8">
    <source>
        <dbReference type="PROSITE-ProRule" id="PRU00169"/>
    </source>
</evidence>
<organism evidence="11 12">
    <name type="scientific">Anaerosacchariphilus polymeriproducens</name>
    <dbReference type="NCBI Taxonomy" id="1812858"/>
    <lineage>
        <taxon>Bacteria</taxon>
        <taxon>Bacillati</taxon>
        <taxon>Bacillota</taxon>
        <taxon>Clostridia</taxon>
        <taxon>Lachnospirales</taxon>
        <taxon>Lachnospiraceae</taxon>
        <taxon>Anaerosacchariphilus</taxon>
    </lineage>
</organism>
<reference evidence="11 12" key="1">
    <citation type="submission" date="2018-07" db="EMBL/GenBank/DDBJ databases">
        <title>Anaerosacharophilus polymeroproducens gen. nov. sp. nov., an anaerobic bacterium isolated from salt field.</title>
        <authorList>
            <person name="Kim W."/>
            <person name="Yang S.-H."/>
            <person name="Oh J."/>
            <person name="Lee J.-H."/>
            <person name="Kwon K.K."/>
        </authorList>
    </citation>
    <scope>NUCLEOTIDE SEQUENCE [LARGE SCALE GENOMIC DNA]</scope>
    <source>
        <strain evidence="11 12">MCWD5</strain>
    </source>
</reference>
<dbReference type="SMART" id="SM00387">
    <property type="entry name" value="HATPase_c"/>
    <property type="match status" value="1"/>
</dbReference>
<keyword evidence="12" id="KW-1185">Reference proteome</keyword>
<keyword evidence="5 11" id="KW-0418">Kinase</keyword>
<feature type="domain" description="Response regulatory" evidence="10">
    <location>
        <begin position="2"/>
        <end position="120"/>
    </location>
</feature>
<evidence type="ECO:0000313" key="12">
    <source>
        <dbReference type="Proteomes" id="UP000255036"/>
    </source>
</evidence>
<dbReference type="CDD" id="cd00082">
    <property type="entry name" value="HisKA"/>
    <property type="match status" value="1"/>
</dbReference>
<dbReference type="GO" id="GO:0000155">
    <property type="term" value="F:phosphorelay sensor kinase activity"/>
    <property type="evidence" value="ECO:0007669"/>
    <property type="project" value="InterPro"/>
</dbReference>
<dbReference type="EC" id="2.7.13.3" evidence="2"/>
<dbReference type="InterPro" id="IPR005467">
    <property type="entry name" value="His_kinase_dom"/>
</dbReference>
<comment type="function">
    <text evidence="7">May play the central regulatory role in sporulation. It may be an element of the effector pathway responsible for the activation of sporulation genes in response to nutritional stress. Spo0A may act in concert with spo0H (a sigma factor) to control the expression of some genes that are critical to the sporulation process.</text>
</comment>
<dbReference type="InterPro" id="IPR036097">
    <property type="entry name" value="HisK_dim/P_sf"/>
</dbReference>
<evidence type="ECO:0000256" key="7">
    <source>
        <dbReference type="ARBA" id="ARBA00024867"/>
    </source>
</evidence>
<evidence type="ECO:0000256" key="5">
    <source>
        <dbReference type="ARBA" id="ARBA00022777"/>
    </source>
</evidence>
<comment type="catalytic activity">
    <reaction evidence="1">
        <text>ATP + protein L-histidine = ADP + protein N-phospho-L-histidine.</text>
        <dbReference type="EC" id="2.7.13.3"/>
    </reaction>
</comment>
<dbReference type="Gene3D" id="3.40.50.2300">
    <property type="match status" value="1"/>
</dbReference>
<dbReference type="AlphaFoldDB" id="A0A371ASP5"/>
<proteinExistence type="predicted"/>
<dbReference type="Pfam" id="PF02518">
    <property type="entry name" value="HATPase_c"/>
    <property type="match status" value="1"/>
</dbReference>
<evidence type="ECO:0000259" key="10">
    <source>
        <dbReference type="PROSITE" id="PS50110"/>
    </source>
</evidence>
<dbReference type="PRINTS" id="PR00344">
    <property type="entry name" value="BCTRLSENSOR"/>
</dbReference>
<dbReference type="InterPro" id="IPR001789">
    <property type="entry name" value="Sig_transdc_resp-reg_receiver"/>
</dbReference>
<keyword evidence="6" id="KW-0902">Two-component regulatory system</keyword>
<dbReference type="PROSITE" id="PS50109">
    <property type="entry name" value="HIS_KIN"/>
    <property type="match status" value="1"/>
</dbReference>
<feature type="domain" description="Histidine kinase" evidence="9">
    <location>
        <begin position="172"/>
        <end position="422"/>
    </location>
</feature>
<dbReference type="RefSeq" id="WP_115482979.1">
    <property type="nucleotide sequence ID" value="NZ_QRCT01000049.1"/>
</dbReference>
<dbReference type="Gene3D" id="1.10.287.130">
    <property type="match status" value="1"/>
</dbReference>
<dbReference type="InterPro" id="IPR003594">
    <property type="entry name" value="HATPase_dom"/>
</dbReference>
<dbReference type="SUPFAM" id="SSF55874">
    <property type="entry name" value="ATPase domain of HSP90 chaperone/DNA topoisomerase II/histidine kinase"/>
    <property type="match status" value="1"/>
</dbReference>
<dbReference type="PANTHER" id="PTHR43065:SF50">
    <property type="entry name" value="HISTIDINE KINASE"/>
    <property type="match status" value="1"/>
</dbReference>
<keyword evidence="5 11" id="KW-0808">Transferase</keyword>
<gene>
    <name evidence="11" type="ORF">DWV06_14925</name>
</gene>
<comment type="caution">
    <text evidence="11">The sequence shown here is derived from an EMBL/GenBank/DDBJ whole genome shotgun (WGS) entry which is preliminary data.</text>
</comment>
<evidence type="ECO:0000256" key="6">
    <source>
        <dbReference type="ARBA" id="ARBA00023012"/>
    </source>
</evidence>